<reference evidence="1 2" key="1">
    <citation type="submission" date="2017-10" db="EMBL/GenBank/DDBJ databases">
        <title>Integration of genomic and chemical information greatly accelerates assignment of the full stereostructure of myelolactone, a potent inhibitor of myeloma from a marine-derived Micromonospora.</title>
        <authorList>
            <person name="Kim M.C."/>
            <person name="Machado H."/>
            <person name="Jensen P.R."/>
            <person name="Fenical W."/>
        </authorList>
    </citation>
    <scope>NUCLEOTIDE SEQUENCE [LARGE SCALE GENOMIC DNA]</scope>
    <source>
        <strain evidence="1 2">CNY-010</strain>
    </source>
</reference>
<protein>
    <recommendedName>
        <fullName evidence="3">2'-5' RNA ligase</fullName>
    </recommendedName>
</protein>
<name>A0A386WWL3_9ACTN</name>
<dbReference type="Proteomes" id="UP000267804">
    <property type="component" value="Chromosome"/>
</dbReference>
<gene>
    <name evidence="1" type="ORF">CSH63_25755</name>
</gene>
<dbReference type="EMBL" id="CP024087">
    <property type="protein sequence ID" value="AYF30784.1"/>
    <property type="molecule type" value="Genomic_DNA"/>
</dbReference>
<accession>A0A386WWL3</accession>
<dbReference type="InterPro" id="IPR009097">
    <property type="entry name" value="Cyclic_Pdiesterase"/>
</dbReference>
<evidence type="ECO:0008006" key="3">
    <source>
        <dbReference type="Google" id="ProtNLM"/>
    </source>
</evidence>
<organism evidence="1 2">
    <name type="scientific">Micromonospora tulbaghiae</name>
    <dbReference type="NCBI Taxonomy" id="479978"/>
    <lineage>
        <taxon>Bacteria</taxon>
        <taxon>Bacillati</taxon>
        <taxon>Actinomycetota</taxon>
        <taxon>Actinomycetes</taxon>
        <taxon>Micromonosporales</taxon>
        <taxon>Micromonosporaceae</taxon>
        <taxon>Micromonospora</taxon>
    </lineage>
</organism>
<dbReference type="RefSeq" id="WP_120572454.1">
    <property type="nucleotide sequence ID" value="NZ_CP024087.1"/>
</dbReference>
<proteinExistence type="predicted"/>
<dbReference type="AlphaFoldDB" id="A0A386WWL3"/>
<dbReference type="Gene3D" id="3.90.1140.10">
    <property type="entry name" value="Cyclic phosphodiesterase"/>
    <property type="match status" value="1"/>
</dbReference>
<sequence length="210" mass="23310">MAVQHATDIRDHWYWRPGWGIGSRFYTWHITFDGQPEVEKLADQYRSLLSSQPSLDVIPNQWLHLTMQGIGFVQDVATDDVDAIVAAATDRCSRLSPFKLTIGTPHVDPESIQIAVEPIEPVRQLRAAIRTAIADVWGQDRVPEAAEPYNPHLSLAYTNTDGPAAPLIEALSSAPKISADALITSCQLIVLNRDEGMYVWEPYATVEFGS</sequence>
<dbReference type="KEGG" id="mtua:CSH63_25755"/>
<dbReference type="Pfam" id="PF13563">
    <property type="entry name" value="2_5_RNA_ligase2"/>
    <property type="match status" value="1"/>
</dbReference>
<dbReference type="SUPFAM" id="SSF55144">
    <property type="entry name" value="LigT-like"/>
    <property type="match status" value="1"/>
</dbReference>
<evidence type="ECO:0000313" key="1">
    <source>
        <dbReference type="EMBL" id="AYF30784.1"/>
    </source>
</evidence>
<evidence type="ECO:0000313" key="2">
    <source>
        <dbReference type="Proteomes" id="UP000267804"/>
    </source>
</evidence>